<dbReference type="RefSeq" id="WP_204842824.1">
    <property type="nucleotide sequence ID" value="NZ_JAFBCL010000001.1"/>
</dbReference>
<keyword evidence="4" id="KW-1185">Reference proteome</keyword>
<dbReference type="PANTHER" id="PTHR30349:SF91">
    <property type="entry name" value="INTA PROTEIN"/>
    <property type="match status" value="1"/>
</dbReference>
<dbReference type="InterPro" id="IPR002104">
    <property type="entry name" value="Integrase_catalytic"/>
</dbReference>
<reference evidence="3 4" key="1">
    <citation type="submission" date="2021-01" db="EMBL/GenBank/DDBJ databases">
        <title>Sequencing the genomes of 1000 actinobacteria strains.</title>
        <authorList>
            <person name="Klenk H.-P."/>
        </authorList>
    </citation>
    <scope>NUCLEOTIDE SEQUENCE [LARGE SCALE GENOMIC DNA]</scope>
    <source>
        <strain evidence="3 4">DSM 44581</strain>
    </source>
</reference>
<dbReference type="CDD" id="cd01189">
    <property type="entry name" value="INT_ICEBs1_C_like"/>
    <property type="match status" value="1"/>
</dbReference>
<sequence length="239" mass="26150">MLRAALQDAAGEDVLARNVATLVKLPNSGKRTHRAWSVKEAQQFLTTAKEHRLYALWAVGLVLGLRRGEALGLRWEDVDLVEGKLTITKALHRVDGKLTLDDVKTEASAATIPLPAPLVSVLKRRRATQAGDKLAAKHWVDTGLVFTTPHGTPIEPRNINRTFEALCVKAGVHVIRVHDMRNTAATILFAMGVDAAIVQRISRHSSISVTTGTYIEVIESVQQDAVNRMGVLFDEAAEK</sequence>
<keyword evidence="1" id="KW-0233">DNA recombination</keyword>
<dbReference type="Gene3D" id="1.10.443.10">
    <property type="entry name" value="Intergrase catalytic core"/>
    <property type="match status" value="1"/>
</dbReference>
<accession>A0ABS2S6Y9</accession>
<feature type="domain" description="Tyr recombinase" evidence="2">
    <location>
        <begin position="31"/>
        <end position="227"/>
    </location>
</feature>
<dbReference type="PROSITE" id="PS51898">
    <property type="entry name" value="TYR_RECOMBINASE"/>
    <property type="match status" value="1"/>
</dbReference>
<organism evidence="3 4">
    <name type="scientific">Saccharothrix algeriensis</name>
    <dbReference type="NCBI Taxonomy" id="173560"/>
    <lineage>
        <taxon>Bacteria</taxon>
        <taxon>Bacillati</taxon>
        <taxon>Actinomycetota</taxon>
        <taxon>Actinomycetes</taxon>
        <taxon>Pseudonocardiales</taxon>
        <taxon>Pseudonocardiaceae</taxon>
        <taxon>Saccharothrix</taxon>
    </lineage>
</organism>
<dbReference type="SUPFAM" id="SSF56349">
    <property type="entry name" value="DNA breaking-rejoining enzymes"/>
    <property type="match status" value="1"/>
</dbReference>
<protein>
    <submittedName>
        <fullName evidence="3">Integrase</fullName>
    </submittedName>
</protein>
<gene>
    <name evidence="3" type="ORF">JOE68_002867</name>
</gene>
<dbReference type="Pfam" id="PF00589">
    <property type="entry name" value="Phage_integrase"/>
    <property type="match status" value="1"/>
</dbReference>
<evidence type="ECO:0000313" key="4">
    <source>
        <dbReference type="Proteomes" id="UP001195724"/>
    </source>
</evidence>
<evidence type="ECO:0000256" key="1">
    <source>
        <dbReference type="ARBA" id="ARBA00023172"/>
    </source>
</evidence>
<dbReference type="InterPro" id="IPR050090">
    <property type="entry name" value="Tyrosine_recombinase_XerCD"/>
</dbReference>
<dbReference type="EMBL" id="JAFBCL010000001">
    <property type="protein sequence ID" value="MBM7812002.1"/>
    <property type="molecule type" value="Genomic_DNA"/>
</dbReference>
<evidence type="ECO:0000259" key="2">
    <source>
        <dbReference type="PROSITE" id="PS51898"/>
    </source>
</evidence>
<dbReference type="Proteomes" id="UP001195724">
    <property type="component" value="Unassembled WGS sequence"/>
</dbReference>
<name>A0ABS2S6Y9_9PSEU</name>
<dbReference type="PANTHER" id="PTHR30349">
    <property type="entry name" value="PHAGE INTEGRASE-RELATED"/>
    <property type="match status" value="1"/>
</dbReference>
<proteinExistence type="predicted"/>
<dbReference type="InterPro" id="IPR011010">
    <property type="entry name" value="DNA_brk_join_enz"/>
</dbReference>
<dbReference type="InterPro" id="IPR013762">
    <property type="entry name" value="Integrase-like_cat_sf"/>
</dbReference>
<evidence type="ECO:0000313" key="3">
    <source>
        <dbReference type="EMBL" id="MBM7812002.1"/>
    </source>
</evidence>
<comment type="caution">
    <text evidence="3">The sequence shown here is derived from an EMBL/GenBank/DDBJ whole genome shotgun (WGS) entry which is preliminary data.</text>
</comment>